<feature type="transmembrane region" description="Helical" evidence="1">
    <location>
        <begin position="28"/>
        <end position="47"/>
    </location>
</feature>
<keyword evidence="3" id="KW-1185">Reference proteome</keyword>
<dbReference type="AlphaFoldDB" id="A0A1G6IRP7"/>
<dbReference type="RefSeq" id="WP_176759241.1">
    <property type="nucleotide sequence ID" value="NZ_FMYI01000004.1"/>
</dbReference>
<dbReference type="Proteomes" id="UP000242949">
    <property type="component" value="Unassembled WGS sequence"/>
</dbReference>
<name>A0A1G6IRP7_9BACI</name>
<protein>
    <submittedName>
        <fullName evidence="2">Uncharacterized protein</fullName>
    </submittedName>
</protein>
<evidence type="ECO:0000256" key="1">
    <source>
        <dbReference type="SAM" id="Phobius"/>
    </source>
</evidence>
<keyword evidence="1" id="KW-1133">Transmembrane helix</keyword>
<organism evidence="2 3">
    <name type="scientific">Pelagirhabdus alkalitolerans</name>
    <dbReference type="NCBI Taxonomy" id="1612202"/>
    <lineage>
        <taxon>Bacteria</taxon>
        <taxon>Bacillati</taxon>
        <taxon>Bacillota</taxon>
        <taxon>Bacilli</taxon>
        <taxon>Bacillales</taxon>
        <taxon>Bacillaceae</taxon>
        <taxon>Pelagirhabdus</taxon>
    </lineage>
</organism>
<evidence type="ECO:0000313" key="2">
    <source>
        <dbReference type="EMBL" id="SDC08416.1"/>
    </source>
</evidence>
<dbReference type="EMBL" id="FMYI01000004">
    <property type="protein sequence ID" value="SDC08416.1"/>
    <property type="molecule type" value="Genomic_DNA"/>
</dbReference>
<proteinExistence type="predicted"/>
<gene>
    <name evidence="2" type="ORF">SAMN05421734_104101</name>
</gene>
<sequence length="50" mass="5369">MENLKNLQADKSTDVVKVLGVSISKKTLITMFTIGVAIGTVGAILFFRSL</sequence>
<evidence type="ECO:0000313" key="3">
    <source>
        <dbReference type="Proteomes" id="UP000242949"/>
    </source>
</evidence>
<reference evidence="3" key="1">
    <citation type="submission" date="2016-09" db="EMBL/GenBank/DDBJ databases">
        <authorList>
            <person name="Varghese N."/>
            <person name="Submissions S."/>
        </authorList>
    </citation>
    <scope>NUCLEOTIDE SEQUENCE [LARGE SCALE GENOMIC DNA]</scope>
    <source>
        <strain evidence="3">S5</strain>
    </source>
</reference>
<keyword evidence="1" id="KW-0472">Membrane</keyword>
<keyword evidence="1" id="KW-0812">Transmembrane</keyword>
<accession>A0A1G6IRP7</accession>